<dbReference type="Proteomes" id="UP001569963">
    <property type="component" value="Unassembled WGS sequence"/>
</dbReference>
<dbReference type="InterPro" id="IPR029045">
    <property type="entry name" value="ClpP/crotonase-like_dom_sf"/>
</dbReference>
<dbReference type="SUPFAM" id="SSF52096">
    <property type="entry name" value="ClpP/crotonase"/>
    <property type="match status" value="1"/>
</dbReference>
<comment type="similarity">
    <text evidence="1">Belongs to the enoyl-CoA hydratase/isomerase family.</text>
</comment>
<keyword evidence="5" id="KW-1185">Reference proteome</keyword>
<dbReference type="InterPro" id="IPR001753">
    <property type="entry name" value="Enoyl-CoA_hydra/iso"/>
</dbReference>
<evidence type="ECO:0000256" key="3">
    <source>
        <dbReference type="ARBA" id="ARBA00023239"/>
    </source>
</evidence>
<dbReference type="CDD" id="cd06558">
    <property type="entry name" value="crotonase-like"/>
    <property type="match status" value="1"/>
</dbReference>
<dbReference type="RefSeq" id="WP_371952024.1">
    <property type="nucleotide sequence ID" value="NZ_JAXCEI010000010.1"/>
</dbReference>
<dbReference type="PANTHER" id="PTHR11941:SF169">
    <property type="entry name" value="(7AS)-7A-METHYL-1,5-DIOXO-2,3,5,6,7,7A-HEXAHYDRO-1H-INDENE-CARBOXYL-COA HYDROLASE"/>
    <property type="match status" value="1"/>
</dbReference>
<evidence type="ECO:0000256" key="1">
    <source>
        <dbReference type="ARBA" id="ARBA00005254"/>
    </source>
</evidence>
<gene>
    <name evidence="4" type="ORF">SM611_23305</name>
</gene>
<proteinExistence type="inferred from homology"/>
<evidence type="ECO:0000313" key="4">
    <source>
        <dbReference type="EMBL" id="MFA1541868.1"/>
    </source>
</evidence>
<protein>
    <submittedName>
        <fullName evidence="4">Enoyl-CoA hydratase/isomerase family protein</fullName>
    </submittedName>
</protein>
<name>A0ABV4QFF7_9ACTN</name>
<keyword evidence="3" id="KW-0456">Lyase</keyword>
<reference evidence="4 5" key="1">
    <citation type="submission" date="2023-11" db="EMBL/GenBank/DDBJ databases">
        <title>Actinomadura monticuli sp. nov., isolated from volcanic ash.</title>
        <authorList>
            <person name="Lee S.D."/>
            <person name="Yang H."/>
            <person name="Kim I.S."/>
        </authorList>
    </citation>
    <scope>NUCLEOTIDE SEQUENCE [LARGE SCALE GENOMIC DNA]</scope>
    <source>
        <strain evidence="4 5">DLS-62</strain>
    </source>
</reference>
<evidence type="ECO:0000313" key="5">
    <source>
        <dbReference type="Proteomes" id="UP001569963"/>
    </source>
</evidence>
<comment type="caution">
    <text evidence="4">The sequence shown here is derived from an EMBL/GenBank/DDBJ whole genome shotgun (WGS) entry which is preliminary data.</text>
</comment>
<dbReference type="Gene3D" id="3.90.226.10">
    <property type="entry name" value="2-enoyl-CoA Hydratase, Chain A, domain 1"/>
    <property type="match status" value="1"/>
</dbReference>
<sequence>MRVRREGPLVRATLSRPPVNALDSAAYRWLTETCAAMRSDECLLIDATGHVFSAGHDRREPPAGETLATGVAALAAVLRCRAPVVVAAQGPAIGAGALLLAAADVPIIASDAWVSVPELDVGVTVGQAVLRRLLPPAMASRAFLTSERIPAAQLAAAVVRPPEDVAGAAADAAAAVLRKSPALVSLARRTWGERERAATAYEAELAAFQSRPRDV</sequence>
<dbReference type="PANTHER" id="PTHR11941">
    <property type="entry name" value="ENOYL-COA HYDRATASE-RELATED"/>
    <property type="match status" value="1"/>
</dbReference>
<evidence type="ECO:0000256" key="2">
    <source>
        <dbReference type="ARBA" id="ARBA00023098"/>
    </source>
</evidence>
<dbReference type="EMBL" id="JAXCEI010000010">
    <property type="protein sequence ID" value="MFA1541868.1"/>
    <property type="molecule type" value="Genomic_DNA"/>
</dbReference>
<accession>A0ABV4QFF7</accession>
<dbReference type="Pfam" id="PF00378">
    <property type="entry name" value="ECH_1"/>
    <property type="match status" value="1"/>
</dbReference>
<organism evidence="4 5">
    <name type="scientific">Actinomadura monticuli</name>
    <dbReference type="NCBI Taxonomy" id="3097367"/>
    <lineage>
        <taxon>Bacteria</taxon>
        <taxon>Bacillati</taxon>
        <taxon>Actinomycetota</taxon>
        <taxon>Actinomycetes</taxon>
        <taxon>Streptosporangiales</taxon>
        <taxon>Thermomonosporaceae</taxon>
        <taxon>Actinomadura</taxon>
    </lineage>
</organism>
<keyword evidence="2" id="KW-0443">Lipid metabolism</keyword>